<feature type="chain" id="PRO_5032995499" description="pectinesterase" evidence="6">
    <location>
        <begin position="31"/>
        <end position="380"/>
    </location>
</feature>
<feature type="domain" description="Pectinesterase catalytic" evidence="7">
    <location>
        <begin position="217"/>
        <end position="341"/>
    </location>
</feature>
<name>A0A835I421_9MAGN</name>
<dbReference type="AlphaFoldDB" id="A0A835I421"/>
<dbReference type="InterPro" id="IPR000070">
    <property type="entry name" value="Pectinesterase_cat"/>
</dbReference>
<accession>A0A835I421</accession>
<dbReference type="OrthoDB" id="2019149at2759"/>
<keyword evidence="9" id="KW-1185">Reference proteome</keyword>
<dbReference type="SUPFAM" id="SSF51126">
    <property type="entry name" value="Pectin lyase-like"/>
    <property type="match status" value="3"/>
</dbReference>
<gene>
    <name evidence="8" type="ORF">IFM89_017698</name>
</gene>
<dbReference type="PANTHER" id="PTHR31321:SF72">
    <property type="entry name" value="PECTINESTERASE 11-RELATED"/>
    <property type="match status" value="1"/>
</dbReference>
<comment type="similarity">
    <text evidence="2">Belongs to the pectinesterase family.</text>
</comment>
<dbReference type="EC" id="3.1.1.11" evidence="3"/>
<sequence length="380" mass="41840">MHFGTMRIHTYVLFLVAALGLCSFIVITHAGPSDMSTAILIRVDQSGKGDFKKVQDAIDSVPSNNTELIFIWVKPGVYREKIVVPADKPFITISGSKPGTTIITWSDGGEIYESPTFSVLADDFVGRLLTVRGGITTATVISKERLTSYLERQLPFTKTVFYAQYKCYGPGADVSRRVNWSRTLSEAEAAPFMTKDMIGGLDWLRPSPTHFKKRSGVIAQSADGNYEKISVPADKPFITISGSNATTTIITLSNGGEIFETPTFSVLADDFVERFLTIQNTFGPGEKAVALRVSGDRAAFYGCRILSYQDTLLDDVGRHYFNNCYDEGATDFIFGNAASLYEVSLPSPEDHRSVFYAEYKCSGPGADVSGRVKWPKLHLF</sequence>
<evidence type="ECO:0000313" key="9">
    <source>
        <dbReference type="Proteomes" id="UP000631114"/>
    </source>
</evidence>
<keyword evidence="4" id="KW-0378">Hydrolase</keyword>
<comment type="pathway">
    <text evidence="1">Glycan metabolism; pectin degradation; 2-dehydro-3-deoxy-D-gluconate from pectin: step 1/5.</text>
</comment>
<reference evidence="8 9" key="1">
    <citation type="submission" date="2020-10" db="EMBL/GenBank/DDBJ databases">
        <title>The Coptis chinensis genome and diversification of protoberbering-type alkaloids.</title>
        <authorList>
            <person name="Wang B."/>
            <person name="Shu S."/>
            <person name="Song C."/>
            <person name="Liu Y."/>
        </authorList>
    </citation>
    <scope>NUCLEOTIDE SEQUENCE [LARGE SCALE GENOMIC DNA]</scope>
    <source>
        <strain evidence="8">HL-2020</strain>
        <tissue evidence="8">Leaf</tissue>
    </source>
</reference>
<dbReference type="GO" id="GO:0030599">
    <property type="term" value="F:pectinesterase activity"/>
    <property type="evidence" value="ECO:0007669"/>
    <property type="project" value="UniProtKB-EC"/>
</dbReference>
<evidence type="ECO:0000256" key="5">
    <source>
        <dbReference type="ARBA" id="ARBA00023085"/>
    </source>
</evidence>
<evidence type="ECO:0000256" key="6">
    <source>
        <dbReference type="SAM" id="SignalP"/>
    </source>
</evidence>
<proteinExistence type="inferred from homology"/>
<feature type="signal peptide" evidence="6">
    <location>
        <begin position="1"/>
        <end position="30"/>
    </location>
</feature>
<evidence type="ECO:0000256" key="1">
    <source>
        <dbReference type="ARBA" id="ARBA00005184"/>
    </source>
</evidence>
<dbReference type="Gene3D" id="2.160.20.10">
    <property type="entry name" value="Single-stranded right-handed beta-helix, Pectin lyase-like"/>
    <property type="match status" value="3"/>
</dbReference>
<evidence type="ECO:0000256" key="3">
    <source>
        <dbReference type="ARBA" id="ARBA00013229"/>
    </source>
</evidence>
<dbReference type="Proteomes" id="UP000631114">
    <property type="component" value="Unassembled WGS sequence"/>
</dbReference>
<dbReference type="PANTHER" id="PTHR31321">
    <property type="entry name" value="ACYL-COA THIOESTER HYDROLASE YBHC-RELATED"/>
    <property type="match status" value="1"/>
</dbReference>
<dbReference type="InterPro" id="IPR011050">
    <property type="entry name" value="Pectin_lyase_fold/virulence"/>
</dbReference>
<comment type="caution">
    <text evidence="8">The sequence shown here is derived from an EMBL/GenBank/DDBJ whole genome shotgun (WGS) entry which is preliminary data.</text>
</comment>
<protein>
    <recommendedName>
        <fullName evidence="3">pectinesterase</fullName>
        <ecNumber evidence="3">3.1.1.11</ecNumber>
    </recommendedName>
</protein>
<dbReference type="GO" id="GO:0042545">
    <property type="term" value="P:cell wall modification"/>
    <property type="evidence" value="ECO:0007669"/>
    <property type="project" value="InterPro"/>
</dbReference>
<evidence type="ECO:0000256" key="2">
    <source>
        <dbReference type="ARBA" id="ARBA00008891"/>
    </source>
</evidence>
<dbReference type="Pfam" id="PF01095">
    <property type="entry name" value="Pectinesterase"/>
    <property type="match status" value="2"/>
</dbReference>
<keyword evidence="6" id="KW-0732">Signal</keyword>
<evidence type="ECO:0000256" key="4">
    <source>
        <dbReference type="ARBA" id="ARBA00022801"/>
    </source>
</evidence>
<dbReference type="UniPathway" id="UPA00545">
    <property type="reaction ID" value="UER00823"/>
</dbReference>
<dbReference type="InterPro" id="IPR012334">
    <property type="entry name" value="Pectin_lyas_fold"/>
</dbReference>
<evidence type="ECO:0000259" key="7">
    <source>
        <dbReference type="Pfam" id="PF01095"/>
    </source>
</evidence>
<keyword evidence="5" id="KW-0063">Aspartyl esterase</keyword>
<organism evidence="8 9">
    <name type="scientific">Coptis chinensis</name>
    <dbReference type="NCBI Taxonomy" id="261450"/>
    <lineage>
        <taxon>Eukaryota</taxon>
        <taxon>Viridiplantae</taxon>
        <taxon>Streptophyta</taxon>
        <taxon>Embryophyta</taxon>
        <taxon>Tracheophyta</taxon>
        <taxon>Spermatophyta</taxon>
        <taxon>Magnoliopsida</taxon>
        <taxon>Ranunculales</taxon>
        <taxon>Ranunculaceae</taxon>
        <taxon>Coptidoideae</taxon>
        <taxon>Coptis</taxon>
    </lineage>
</organism>
<feature type="domain" description="Pectinesterase catalytic" evidence="7">
    <location>
        <begin position="43"/>
        <end position="132"/>
    </location>
</feature>
<dbReference type="GO" id="GO:0045490">
    <property type="term" value="P:pectin catabolic process"/>
    <property type="evidence" value="ECO:0007669"/>
    <property type="project" value="UniProtKB-UniPathway"/>
</dbReference>
<evidence type="ECO:0000313" key="8">
    <source>
        <dbReference type="EMBL" id="KAF9609603.1"/>
    </source>
</evidence>
<dbReference type="EMBL" id="JADFTS010000004">
    <property type="protein sequence ID" value="KAF9609603.1"/>
    <property type="molecule type" value="Genomic_DNA"/>
</dbReference>